<protein>
    <submittedName>
        <fullName evidence="1">Uncharacterized protein</fullName>
    </submittedName>
</protein>
<dbReference type="Proteomes" id="UP000694564">
    <property type="component" value="Chromosome 16"/>
</dbReference>
<reference evidence="1" key="2">
    <citation type="submission" date="2025-09" db="UniProtKB">
        <authorList>
            <consortium name="Ensembl"/>
        </authorList>
    </citation>
    <scope>IDENTIFICATION</scope>
</reference>
<evidence type="ECO:0000313" key="2">
    <source>
        <dbReference type="Proteomes" id="UP000694564"/>
    </source>
</evidence>
<keyword evidence="2" id="KW-1185">Reference proteome</keyword>
<dbReference type="AlphaFoldDB" id="A0A8D2DVH6"/>
<evidence type="ECO:0000313" key="1">
    <source>
        <dbReference type="Ensembl" id="ENSSVLP00005030282.1"/>
    </source>
</evidence>
<sequence length="56" mass="6130">MKALLNIDFQPKDSVLCHLFILAGLELTGSSDPIASASQVAGTTVMHHHIWLIIKF</sequence>
<reference evidence="1" key="1">
    <citation type="submission" date="2025-08" db="UniProtKB">
        <authorList>
            <consortium name="Ensembl"/>
        </authorList>
    </citation>
    <scope>IDENTIFICATION</scope>
</reference>
<dbReference type="PRINTS" id="PR02045">
    <property type="entry name" value="F138DOMAIN"/>
</dbReference>
<name>A0A8D2DVH6_SCIVU</name>
<dbReference type="Ensembl" id="ENSSVLT00005033632.1">
    <property type="protein sequence ID" value="ENSSVLP00005030282.1"/>
    <property type="gene ID" value="ENSSVLG00005023889.1"/>
</dbReference>
<organism evidence="1 2">
    <name type="scientific">Sciurus vulgaris</name>
    <name type="common">Eurasian red squirrel</name>
    <dbReference type="NCBI Taxonomy" id="55149"/>
    <lineage>
        <taxon>Eukaryota</taxon>
        <taxon>Metazoa</taxon>
        <taxon>Chordata</taxon>
        <taxon>Craniata</taxon>
        <taxon>Vertebrata</taxon>
        <taxon>Euteleostomi</taxon>
        <taxon>Mammalia</taxon>
        <taxon>Eutheria</taxon>
        <taxon>Euarchontoglires</taxon>
        <taxon>Glires</taxon>
        <taxon>Rodentia</taxon>
        <taxon>Sciuromorpha</taxon>
        <taxon>Sciuridae</taxon>
        <taxon>Sciurinae</taxon>
        <taxon>Sciurini</taxon>
        <taxon>Sciurus</taxon>
    </lineage>
</organism>
<proteinExistence type="predicted"/>
<accession>A0A8D2DVH6</accession>